<gene>
    <name evidence="1" type="ORF">CISIN_1g0391381mg</name>
</gene>
<dbReference type="AlphaFoldDB" id="A0A067GLF0"/>
<keyword evidence="2" id="KW-1185">Reference proteome</keyword>
<protein>
    <submittedName>
        <fullName evidence="1">Uncharacterized protein</fullName>
    </submittedName>
</protein>
<sequence>SAHQFSKSLKLAERGRALLTSSGTG</sequence>
<evidence type="ECO:0000313" key="1">
    <source>
        <dbReference type="EMBL" id="KDO79510.1"/>
    </source>
</evidence>
<organism evidence="1 2">
    <name type="scientific">Citrus sinensis</name>
    <name type="common">Sweet orange</name>
    <name type="synonym">Citrus aurantium var. sinensis</name>
    <dbReference type="NCBI Taxonomy" id="2711"/>
    <lineage>
        <taxon>Eukaryota</taxon>
        <taxon>Viridiplantae</taxon>
        <taxon>Streptophyta</taxon>
        <taxon>Embryophyta</taxon>
        <taxon>Tracheophyta</taxon>
        <taxon>Spermatophyta</taxon>
        <taxon>Magnoliopsida</taxon>
        <taxon>eudicotyledons</taxon>
        <taxon>Gunneridae</taxon>
        <taxon>Pentapetalae</taxon>
        <taxon>rosids</taxon>
        <taxon>malvids</taxon>
        <taxon>Sapindales</taxon>
        <taxon>Rutaceae</taxon>
        <taxon>Aurantioideae</taxon>
        <taxon>Citrus</taxon>
    </lineage>
</organism>
<feature type="non-terminal residue" evidence="1">
    <location>
        <position position="1"/>
    </location>
</feature>
<accession>A0A067GLF0</accession>
<name>A0A067GLF0_CITSI</name>
<evidence type="ECO:0000313" key="2">
    <source>
        <dbReference type="Proteomes" id="UP000027120"/>
    </source>
</evidence>
<dbReference type="EMBL" id="KK784878">
    <property type="protein sequence ID" value="KDO79510.1"/>
    <property type="molecule type" value="Genomic_DNA"/>
</dbReference>
<reference evidence="1 2" key="1">
    <citation type="submission" date="2014-04" db="EMBL/GenBank/DDBJ databases">
        <authorList>
            <consortium name="International Citrus Genome Consortium"/>
            <person name="Gmitter F."/>
            <person name="Chen C."/>
            <person name="Farmerie W."/>
            <person name="Harkins T."/>
            <person name="Desany B."/>
            <person name="Mohiuddin M."/>
            <person name="Kodira C."/>
            <person name="Borodovsky M."/>
            <person name="Lomsadze A."/>
            <person name="Burns P."/>
            <person name="Jenkins J."/>
            <person name="Prochnik S."/>
            <person name="Shu S."/>
            <person name="Chapman J."/>
            <person name="Pitluck S."/>
            <person name="Schmutz J."/>
            <person name="Rokhsar D."/>
        </authorList>
    </citation>
    <scope>NUCLEOTIDE SEQUENCE</scope>
</reference>
<dbReference type="Proteomes" id="UP000027120">
    <property type="component" value="Unassembled WGS sequence"/>
</dbReference>
<proteinExistence type="predicted"/>